<protein>
    <recommendedName>
        <fullName evidence="2">ABC-type transport auxiliary lipoprotein component domain-containing protein</fullName>
    </recommendedName>
</protein>
<organism evidence="3 4">
    <name type="scientific">Candidatus Methylumidiphilus alinenensis</name>
    <dbReference type="NCBI Taxonomy" id="2202197"/>
    <lineage>
        <taxon>Bacteria</taxon>
        <taxon>Pseudomonadati</taxon>
        <taxon>Pseudomonadota</taxon>
        <taxon>Gammaproteobacteria</taxon>
        <taxon>Methylococcales</taxon>
        <taxon>Candidatus Methylumidiphilus</taxon>
    </lineage>
</organism>
<sequence>MIMGKLFIKSRHTGRDCRYPEHREVNLACPPWRLDSGNPCRNDGVLSLAETTCQSGRGTSMRLFHLYFLAISALIFLAGCTPNTRQVKFYLLQPINRTEVRATAMDTASPALLVGLGPIEIPAYLDRPQIVTGNTGSELRMAEYHRWAEPLKDTITRVLTENLALAMPSSHVLSFPWNRAAIPDYQVEIKIHRFHVDAVGNCELKADWTVLKQNKPVSMKSFQTHVPVSGPDTDYEAKVAAQSQALARFGKEMADELSKLYDLNH</sequence>
<dbReference type="AlphaFoldDB" id="A0A2W4QYK4"/>
<keyword evidence="1" id="KW-0812">Transmembrane</keyword>
<accession>A0A2W4QYK4</accession>
<keyword evidence="1" id="KW-1133">Transmembrane helix</keyword>
<dbReference type="Gene3D" id="3.40.50.10610">
    <property type="entry name" value="ABC-type transport auxiliary lipoprotein component"/>
    <property type="match status" value="1"/>
</dbReference>
<dbReference type="InterPro" id="IPR005586">
    <property type="entry name" value="ABC_trans_aux"/>
</dbReference>
<comment type="caution">
    <text evidence="3">The sequence shown here is derived from an EMBL/GenBank/DDBJ whole genome shotgun (WGS) entry which is preliminary data.</text>
</comment>
<proteinExistence type="predicted"/>
<reference evidence="3 4" key="1">
    <citation type="journal article" date="2018" name="Aquat. Microb. Ecol.">
        <title>Gammaproteobacterial methanotrophs dominate.</title>
        <authorList>
            <person name="Rissanen A.J."/>
            <person name="Saarenheimo J."/>
            <person name="Tiirola M."/>
            <person name="Peura S."/>
            <person name="Aalto S.L."/>
            <person name="Karvinen A."/>
            <person name="Nykanen H."/>
        </authorList>
    </citation>
    <scope>NUCLEOTIDE SEQUENCE [LARGE SCALE GENOMIC DNA]</scope>
    <source>
        <strain evidence="3">AMbin10</strain>
    </source>
</reference>
<evidence type="ECO:0000313" key="4">
    <source>
        <dbReference type="Proteomes" id="UP000249396"/>
    </source>
</evidence>
<evidence type="ECO:0000313" key="3">
    <source>
        <dbReference type="EMBL" id="PZN72998.1"/>
    </source>
</evidence>
<feature type="transmembrane region" description="Helical" evidence="1">
    <location>
        <begin position="63"/>
        <end position="79"/>
    </location>
</feature>
<dbReference type="Pfam" id="PF03886">
    <property type="entry name" value="ABC_trans_aux"/>
    <property type="match status" value="1"/>
</dbReference>
<evidence type="ECO:0000256" key="1">
    <source>
        <dbReference type="SAM" id="Phobius"/>
    </source>
</evidence>
<dbReference type="SUPFAM" id="SSF159594">
    <property type="entry name" value="XCC0632-like"/>
    <property type="match status" value="1"/>
</dbReference>
<keyword evidence="1" id="KW-0472">Membrane</keyword>
<name>A0A2W4QYK4_9GAMM</name>
<gene>
    <name evidence="3" type="ORF">DM484_23445</name>
</gene>
<dbReference type="Proteomes" id="UP000249396">
    <property type="component" value="Unassembled WGS sequence"/>
</dbReference>
<dbReference type="EMBL" id="QJPH01000470">
    <property type="protein sequence ID" value="PZN72998.1"/>
    <property type="molecule type" value="Genomic_DNA"/>
</dbReference>
<evidence type="ECO:0000259" key="2">
    <source>
        <dbReference type="Pfam" id="PF03886"/>
    </source>
</evidence>
<feature type="domain" description="ABC-type transport auxiliary lipoprotein component" evidence="2">
    <location>
        <begin position="100"/>
        <end position="254"/>
    </location>
</feature>